<evidence type="ECO:0000313" key="3">
    <source>
        <dbReference type="EMBL" id="KIK45189.1"/>
    </source>
</evidence>
<dbReference type="GO" id="GO:0005634">
    <property type="term" value="C:nucleus"/>
    <property type="evidence" value="ECO:0007669"/>
    <property type="project" value="TreeGrafter"/>
</dbReference>
<feature type="compositionally biased region" description="Polar residues" evidence="1">
    <location>
        <begin position="1"/>
        <end position="14"/>
    </location>
</feature>
<feature type="compositionally biased region" description="Low complexity" evidence="1">
    <location>
        <begin position="224"/>
        <end position="233"/>
    </location>
</feature>
<accession>A0A0D0B5N5</accession>
<protein>
    <recommendedName>
        <fullName evidence="2">UBX domain-containing protein</fullName>
    </recommendedName>
</protein>
<dbReference type="InParanoid" id="A0A0D0B5N5"/>
<dbReference type="SMART" id="SM00166">
    <property type="entry name" value="UBX"/>
    <property type="match status" value="1"/>
</dbReference>
<dbReference type="HOGENOM" id="CLU_072390_0_0_1"/>
<dbReference type="GO" id="GO:0005737">
    <property type="term" value="C:cytoplasm"/>
    <property type="evidence" value="ECO:0007669"/>
    <property type="project" value="TreeGrafter"/>
</dbReference>
<dbReference type="Pfam" id="PF00789">
    <property type="entry name" value="UBX"/>
    <property type="match status" value="1"/>
</dbReference>
<dbReference type="OrthoDB" id="440781at2759"/>
<feature type="region of interest" description="Disordered" evidence="1">
    <location>
        <begin position="1"/>
        <end position="59"/>
    </location>
</feature>
<feature type="region of interest" description="Disordered" evidence="1">
    <location>
        <begin position="202"/>
        <end position="248"/>
    </location>
</feature>
<dbReference type="PANTHER" id="PTHR46467">
    <property type="entry name" value="TETHER CONTAINING UBX DOMAIN FOR GLUT4"/>
    <property type="match status" value="1"/>
</dbReference>
<organism evidence="3 4">
    <name type="scientific">Suillus luteus UH-Slu-Lm8-n1</name>
    <dbReference type="NCBI Taxonomy" id="930992"/>
    <lineage>
        <taxon>Eukaryota</taxon>
        <taxon>Fungi</taxon>
        <taxon>Dikarya</taxon>
        <taxon>Basidiomycota</taxon>
        <taxon>Agaricomycotina</taxon>
        <taxon>Agaricomycetes</taxon>
        <taxon>Agaricomycetidae</taxon>
        <taxon>Boletales</taxon>
        <taxon>Suillineae</taxon>
        <taxon>Suillaceae</taxon>
        <taxon>Suillus</taxon>
    </lineage>
</organism>
<dbReference type="GO" id="GO:0012506">
    <property type="term" value="C:vesicle membrane"/>
    <property type="evidence" value="ECO:0007669"/>
    <property type="project" value="TreeGrafter"/>
</dbReference>
<gene>
    <name evidence="3" type="ORF">CY34DRAFT_801916</name>
</gene>
<dbReference type="PROSITE" id="PS50033">
    <property type="entry name" value="UBX"/>
    <property type="match status" value="1"/>
</dbReference>
<name>A0A0D0B5N5_9AGAM</name>
<evidence type="ECO:0000259" key="2">
    <source>
        <dbReference type="PROSITE" id="PS50033"/>
    </source>
</evidence>
<dbReference type="InterPro" id="IPR001012">
    <property type="entry name" value="UBX_dom"/>
</dbReference>
<evidence type="ECO:0000313" key="4">
    <source>
        <dbReference type="Proteomes" id="UP000054485"/>
    </source>
</evidence>
<dbReference type="PANTHER" id="PTHR46467:SF1">
    <property type="entry name" value="TETHER CONTAINING UBX DOMAIN FOR GLUT4"/>
    <property type="match status" value="1"/>
</dbReference>
<sequence>MAENAQSSKPAQDNGTSTPGSSSSGDAPATEFKVYKPPTASTTSPPLEELPDSYFTPSPADLKAAQATLSARTRSLVDAPLRVRAQREAEEKSKRDRWPNTTIRVRFSDRTQLEKMFPSTDKIRSVYAFVRSSLRDDVRSIKFILYQSPPKRDLKVSDPDVRDLSLAQLQLAPSSILLLRFEDESLNGTNVPAPLLPSIAASAIELPNPPSADAEPRKADKSATPPTTTSSTSTEKKIPKWLKAGLRK</sequence>
<reference evidence="4" key="2">
    <citation type="submission" date="2015-01" db="EMBL/GenBank/DDBJ databases">
        <title>Evolutionary Origins and Diversification of the Mycorrhizal Mutualists.</title>
        <authorList>
            <consortium name="DOE Joint Genome Institute"/>
            <consortium name="Mycorrhizal Genomics Consortium"/>
            <person name="Kohler A."/>
            <person name="Kuo A."/>
            <person name="Nagy L.G."/>
            <person name="Floudas D."/>
            <person name="Copeland A."/>
            <person name="Barry K.W."/>
            <person name="Cichocki N."/>
            <person name="Veneault-Fourrey C."/>
            <person name="LaButti K."/>
            <person name="Lindquist E.A."/>
            <person name="Lipzen A."/>
            <person name="Lundell T."/>
            <person name="Morin E."/>
            <person name="Murat C."/>
            <person name="Riley R."/>
            <person name="Ohm R."/>
            <person name="Sun H."/>
            <person name="Tunlid A."/>
            <person name="Henrissat B."/>
            <person name="Grigoriev I.V."/>
            <person name="Hibbett D.S."/>
            <person name="Martin F."/>
        </authorList>
    </citation>
    <scope>NUCLEOTIDE SEQUENCE [LARGE SCALE GENOMIC DNA]</scope>
    <source>
        <strain evidence="4">UH-Slu-Lm8-n1</strain>
    </source>
</reference>
<dbReference type="InterPro" id="IPR029071">
    <property type="entry name" value="Ubiquitin-like_domsf"/>
</dbReference>
<dbReference type="SUPFAM" id="SSF54236">
    <property type="entry name" value="Ubiquitin-like"/>
    <property type="match status" value="1"/>
</dbReference>
<dbReference type="STRING" id="930992.A0A0D0B5N5"/>
<evidence type="ECO:0000256" key="1">
    <source>
        <dbReference type="SAM" id="MobiDB-lite"/>
    </source>
</evidence>
<keyword evidence="4" id="KW-1185">Reference proteome</keyword>
<dbReference type="EMBL" id="KN835177">
    <property type="protein sequence ID" value="KIK45189.1"/>
    <property type="molecule type" value="Genomic_DNA"/>
</dbReference>
<dbReference type="AlphaFoldDB" id="A0A0D0B5N5"/>
<dbReference type="GO" id="GO:0006886">
    <property type="term" value="P:intracellular protein transport"/>
    <property type="evidence" value="ECO:0007669"/>
    <property type="project" value="TreeGrafter"/>
</dbReference>
<reference evidence="3 4" key="1">
    <citation type="submission" date="2014-04" db="EMBL/GenBank/DDBJ databases">
        <authorList>
            <consortium name="DOE Joint Genome Institute"/>
            <person name="Kuo A."/>
            <person name="Ruytinx J."/>
            <person name="Rineau F."/>
            <person name="Colpaert J."/>
            <person name="Kohler A."/>
            <person name="Nagy L.G."/>
            <person name="Floudas D."/>
            <person name="Copeland A."/>
            <person name="Barry K.W."/>
            <person name="Cichocki N."/>
            <person name="Veneault-Fourrey C."/>
            <person name="LaButti K."/>
            <person name="Lindquist E.A."/>
            <person name="Lipzen A."/>
            <person name="Lundell T."/>
            <person name="Morin E."/>
            <person name="Murat C."/>
            <person name="Sun H."/>
            <person name="Tunlid A."/>
            <person name="Henrissat B."/>
            <person name="Grigoriev I.V."/>
            <person name="Hibbett D.S."/>
            <person name="Martin F."/>
            <person name="Nordberg H.P."/>
            <person name="Cantor M.N."/>
            <person name="Hua S.X."/>
        </authorList>
    </citation>
    <scope>NUCLEOTIDE SEQUENCE [LARGE SCALE GENOMIC DNA]</scope>
    <source>
        <strain evidence="3 4">UH-Slu-Lm8-n1</strain>
    </source>
</reference>
<feature type="domain" description="UBX" evidence="2">
    <location>
        <begin position="96"/>
        <end position="179"/>
    </location>
</feature>
<proteinExistence type="predicted"/>
<dbReference type="Proteomes" id="UP000054485">
    <property type="component" value="Unassembled WGS sequence"/>
</dbReference>
<dbReference type="Gene3D" id="3.10.20.90">
    <property type="entry name" value="Phosphatidylinositol 3-kinase Catalytic Subunit, Chain A, domain 1"/>
    <property type="match status" value="1"/>
</dbReference>
<feature type="compositionally biased region" description="Low complexity" evidence="1">
    <location>
        <begin position="15"/>
        <end position="30"/>
    </location>
</feature>